<protein>
    <submittedName>
        <fullName evidence="2">Uncharacterized protein</fullName>
    </submittedName>
</protein>
<dbReference type="RefSeq" id="WP_071539355.1">
    <property type="nucleotide sequence ID" value="NZ_CP015016.1"/>
</dbReference>
<organism evidence="2 3">
    <name type="scientific">Polynucleobacter asymbioticus</name>
    <dbReference type="NCBI Taxonomy" id="576611"/>
    <lineage>
        <taxon>Bacteria</taxon>
        <taxon>Pseudomonadati</taxon>
        <taxon>Pseudomonadota</taxon>
        <taxon>Betaproteobacteria</taxon>
        <taxon>Burkholderiales</taxon>
        <taxon>Burkholderiaceae</taxon>
        <taxon>Polynucleobacter</taxon>
    </lineage>
</organism>
<reference evidence="2" key="1">
    <citation type="journal article" date="2017" name="Appl. Environ. Microbiol.">
        <title>Microdiversification of a pelagic Polynucleobacter species is mainly driven by acquisition of genomic islands from a partially interspecific gene pool.</title>
        <authorList>
            <person name="Hoetzinger M."/>
            <person name="Hahn M.W."/>
            <person name="Jezberova J."/>
            <person name="Schmidt J."/>
            <person name="Koll U."/>
        </authorList>
    </citation>
    <scope>NUCLEOTIDE SEQUENCE</scope>
    <source>
        <strain evidence="2">MWH-RechtKol4</strain>
    </source>
</reference>
<feature type="transmembrane region" description="Helical" evidence="1">
    <location>
        <begin position="84"/>
        <end position="102"/>
    </location>
</feature>
<dbReference type="Proteomes" id="UP000182060">
    <property type="component" value="Chromosome"/>
</dbReference>
<dbReference type="NCBIfam" id="TIGR01167">
    <property type="entry name" value="LPXTG_anchor"/>
    <property type="match status" value="1"/>
</dbReference>
<dbReference type="AlphaFoldDB" id="A0AAC9IVA1"/>
<name>A0AAC9IVA1_9BURK</name>
<evidence type="ECO:0000256" key="1">
    <source>
        <dbReference type="SAM" id="Phobius"/>
    </source>
</evidence>
<accession>A0AAC9IVA1</accession>
<feature type="transmembrane region" description="Helical" evidence="1">
    <location>
        <begin position="7"/>
        <end position="32"/>
    </location>
</feature>
<gene>
    <name evidence="2" type="ORF">AOC25_06850</name>
</gene>
<sequence>MKTSKQAYLYSSIALGSIGLIICFFASLPYGYHSHADAHGLLGISISIISLILMIVNETDKALSNLFFGAVFGSWASLIDQNQLWFGIVGLAMLGIAYYFLLKANYETATRP</sequence>
<keyword evidence="1" id="KW-0472">Membrane</keyword>
<keyword evidence="1" id="KW-0812">Transmembrane</keyword>
<evidence type="ECO:0000313" key="3">
    <source>
        <dbReference type="Proteomes" id="UP000182060"/>
    </source>
</evidence>
<dbReference type="EMBL" id="CP015017">
    <property type="protein sequence ID" value="APC01350.1"/>
    <property type="molecule type" value="Genomic_DNA"/>
</dbReference>
<proteinExistence type="predicted"/>
<feature type="transmembrane region" description="Helical" evidence="1">
    <location>
        <begin position="62"/>
        <end position="78"/>
    </location>
</feature>
<feature type="transmembrane region" description="Helical" evidence="1">
    <location>
        <begin position="38"/>
        <end position="55"/>
    </location>
</feature>
<evidence type="ECO:0000313" key="2">
    <source>
        <dbReference type="EMBL" id="APC01350.1"/>
    </source>
</evidence>
<keyword evidence="1" id="KW-1133">Transmembrane helix</keyword>